<dbReference type="PaxDb" id="121845-A0A3Q0JF93"/>
<dbReference type="SUPFAM" id="SSF52540">
    <property type="entry name" value="P-loop containing nucleoside triphosphate hydrolases"/>
    <property type="match status" value="1"/>
</dbReference>
<sequence>MKQEDSMSDDVFESPEDKMAASAILNPPAPPPARTPSPTGYKDYKPPLHLFQNDEPEIAHKTILLGDSGVGKTSLLVQFNTGKYQTGNFSATVGIGFT</sequence>
<dbReference type="InterPro" id="IPR001806">
    <property type="entry name" value="Small_GTPase"/>
</dbReference>
<proteinExistence type="predicted"/>
<dbReference type="Proteomes" id="UP000079169">
    <property type="component" value="Unplaced"/>
</dbReference>
<dbReference type="GO" id="GO:0005525">
    <property type="term" value="F:GTP binding"/>
    <property type="evidence" value="ECO:0007669"/>
    <property type="project" value="InterPro"/>
</dbReference>
<keyword evidence="2" id="KW-1185">Reference proteome</keyword>
<accession>A0A3Q0JF93</accession>
<evidence type="ECO:0000313" key="2">
    <source>
        <dbReference type="Proteomes" id="UP000079169"/>
    </source>
</evidence>
<gene>
    <name evidence="3" type="primary">LOC113471875</name>
</gene>
<dbReference type="KEGG" id="dci:113471875"/>
<feature type="compositionally biased region" description="Acidic residues" evidence="1">
    <location>
        <begin position="1"/>
        <end position="14"/>
    </location>
</feature>
<dbReference type="Pfam" id="PF00071">
    <property type="entry name" value="Ras"/>
    <property type="match status" value="1"/>
</dbReference>
<dbReference type="AlphaFoldDB" id="A0A3Q0JF93"/>
<feature type="non-terminal residue" evidence="3">
    <location>
        <position position="98"/>
    </location>
</feature>
<name>A0A3Q0JF93_DIACI</name>
<dbReference type="GO" id="GO:0003924">
    <property type="term" value="F:GTPase activity"/>
    <property type="evidence" value="ECO:0007669"/>
    <property type="project" value="InterPro"/>
</dbReference>
<dbReference type="InterPro" id="IPR027417">
    <property type="entry name" value="P-loop_NTPase"/>
</dbReference>
<dbReference type="Gene3D" id="3.40.50.300">
    <property type="entry name" value="P-loop containing nucleotide triphosphate hydrolases"/>
    <property type="match status" value="1"/>
</dbReference>
<reference evidence="3" key="1">
    <citation type="submission" date="2025-08" db="UniProtKB">
        <authorList>
            <consortium name="RefSeq"/>
        </authorList>
    </citation>
    <scope>IDENTIFICATION</scope>
</reference>
<dbReference type="RefSeq" id="XP_026687136.1">
    <property type="nucleotide sequence ID" value="XM_026831335.1"/>
</dbReference>
<evidence type="ECO:0000313" key="3">
    <source>
        <dbReference type="RefSeq" id="XP_026687136.1"/>
    </source>
</evidence>
<dbReference type="PRINTS" id="PR00449">
    <property type="entry name" value="RASTRNSFRMNG"/>
</dbReference>
<protein>
    <submittedName>
        <fullName evidence="3">Ras-related protein Rab-26-like</fullName>
    </submittedName>
</protein>
<dbReference type="STRING" id="121845.A0A3Q0JF93"/>
<evidence type="ECO:0000256" key="1">
    <source>
        <dbReference type="SAM" id="MobiDB-lite"/>
    </source>
</evidence>
<organism evidence="2 3">
    <name type="scientific">Diaphorina citri</name>
    <name type="common">Asian citrus psyllid</name>
    <dbReference type="NCBI Taxonomy" id="121845"/>
    <lineage>
        <taxon>Eukaryota</taxon>
        <taxon>Metazoa</taxon>
        <taxon>Ecdysozoa</taxon>
        <taxon>Arthropoda</taxon>
        <taxon>Hexapoda</taxon>
        <taxon>Insecta</taxon>
        <taxon>Pterygota</taxon>
        <taxon>Neoptera</taxon>
        <taxon>Paraneoptera</taxon>
        <taxon>Hemiptera</taxon>
        <taxon>Sternorrhyncha</taxon>
        <taxon>Psylloidea</taxon>
        <taxon>Psyllidae</taxon>
        <taxon>Diaphorininae</taxon>
        <taxon>Diaphorina</taxon>
    </lineage>
</organism>
<feature type="region of interest" description="Disordered" evidence="1">
    <location>
        <begin position="1"/>
        <end position="45"/>
    </location>
</feature>
<dbReference type="GeneID" id="113471875"/>